<evidence type="ECO:0000313" key="2">
    <source>
        <dbReference type="Proteomes" id="UP000814033"/>
    </source>
</evidence>
<comment type="caution">
    <text evidence="1">The sequence shown here is derived from an EMBL/GenBank/DDBJ whole genome shotgun (WGS) entry which is preliminary data.</text>
</comment>
<accession>A0ACB8RVE0</accession>
<organism evidence="1 2">
    <name type="scientific">Auriscalpium vulgare</name>
    <dbReference type="NCBI Taxonomy" id="40419"/>
    <lineage>
        <taxon>Eukaryota</taxon>
        <taxon>Fungi</taxon>
        <taxon>Dikarya</taxon>
        <taxon>Basidiomycota</taxon>
        <taxon>Agaricomycotina</taxon>
        <taxon>Agaricomycetes</taxon>
        <taxon>Russulales</taxon>
        <taxon>Auriscalpiaceae</taxon>
        <taxon>Auriscalpium</taxon>
    </lineage>
</organism>
<evidence type="ECO:0000313" key="1">
    <source>
        <dbReference type="EMBL" id="KAI0048071.1"/>
    </source>
</evidence>
<keyword evidence="2" id="KW-1185">Reference proteome</keyword>
<name>A0ACB8RVE0_9AGAM</name>
<proteinExistence type="predicted"/>
<sequence>MRPPRPTLARIHYVRPGLLPVQCHPLPARRQYSILQALTHSWPFLVTCARNRKSLPPRASLFFAPSYVTTVRAGENIRVRRVRHTLA</sequence>
<protein>
    <submittedName>
        <fullName evidence="1">Uncharacterized protein</fullName>
    </submittedName>
</protein>
<reference evidence="1" key="2">
    <citation type="journal article" date="2022" name="New Phytol.">
        <title>Evolutionary transition to the ectomycorrhizal habit in the genomes of a hyperdiverse lineage of mushroom-forming fungi.</title>
        <authorList>
            <person name="Looney B."/>
            <person name="Miyauchi S."/>
            <person name="Morin E."/>
            <person name="Drula E."/>
            <person name="Courty P.E."/>
            <person name="Kohler A."/>
            <person name="Kuo A."/>
            <person name="LaButti K."/>
            <person name="Pangilinan J."/>
            <person name="Lipzen A."/>
            <person name="Riley R."/>
            <person name="Andreopoulos W."/>
            <person name="He G."/>
            <person name="Johnson J."/>
            <person name="Nolan M."/>
            <person name="Tritt A."/>
            <person name="Barry K.W."/>
            <person name="Grigoriev I.V."/>
            <person name="Nagy L.G."/>
            <person name="Hibbett D."/>
            <person name="Henrissat B."/>
            <person name="Matheny P.B."/>
            <person name="Labbe J."/>
            <person name="Martin F.M."/>
        </authorList>
    </citation>
    <scope>NUCLEOTIDE SEQUENCE</scope>
    <source>
        <strain evidence="1">FP105234-sp</strain>
    </source>
</reference>
<dbReference type="Proteomes" id="UP000814033">
    <property type="component" value="Unassembled WGS sequence"/>
</dbReference>
<gene>
    <name evidence="1" type="ORF">FA95DRAFT_1135420</name>
</gene>
<reference evidence="1" key="1">
    <citation type="submission" date="2021-02" db="EMBL/GenBank/DDBJ databases">
        <authorList>
            <consortium name="DOE Joint Genome Institute"/>
            <person name="Ahrendt S."/>
            <person name="Looney B.P."/>
            <person name="Miyauchi S."/>
            <person name="Morin E."/>
            <person name="Drula E."/>
            <person name="Courty P.E."/>
            <person name="Chicoki N."/>
            <person name="Fauchery L."/>
            <person name="Kohler A."/>
            <person name="Kuo A."/>
            <person name="Labutti K."/>
            <person name="Pangilinan J."/>
            <person name="Lipzen A."/>
            <person name="Riley R."/>
            <person name="Andreopoulos W."/>
            <person name="He G."/>
            <person name="Johnson J."/>
            <person name="Barry K.W."/>
            <person name="Grigoriev I.V."/>
            <person name="Nagy L."/>
            <person name="Hibbett D."/>
            <person name="Henrissat B."/>
            <person name="Matheny P.B."/>
            <person name="Labbe J."/>
            <person name="Martin F."/>
        </authorList>
    </citation>
    <scope>NUCLEOTIDE SEQUENCE</scope>
    <source>
        <strain evidence="1">FP105234-sp</strain>
    </source>
</reference>
<dbReference type="EMBL" id="MU275893">
    <property type="protein sequence ID" value="KAI0048071.1"/>
    <property type="molecule type" value="Genomic_DNA"/>
</dbReference>